<evidence type="ECO:0000256" key="6">
    <source>
        <dbReference type="ARBA" id="ARBA00022692"/>
    </source>
</evidence>
<dbReference type="PANTHER" id="PTHR30400:SF0">
    <property type="entry name" value="BIOSYNTHETIC PEPTIDOGLYCAN TRANSGLYCOSYLASE"/>
    <property type="match status" value="1"/>
</dbReference>
<keyword evidence="9" id="KW-1133">Transmembrane helix</keyword>
<evidence type="ECO:0000313" key="14">
    <source>
        <dbReference type="EMBL" id="GFD42394.1"/>
    </source>
</evidence>
<dbReference type="GO" id="GO:0016763">
    <property type="term" value="F:pentosyltransferase activity"/>
    <property type="evidence" value="ECO:0007669"/>
    <property type="project" value="InterPro"/>
</dbReference>
<keyword evidence="12" id="KW-0961">Cell wall biogenesis/degradation</keyword>
<keyword evidence="8" id="KW-0573">Peptidoglycan synthesis</keyword>
<keyword evidence="11" id="KW-0472">Membrane</keyword>
<dbReference type="InterPro" id="IPR023346">
    <property type="entry name" value="Lysozyme-like_dom_sf"/>
</dbReference>
<evidence type="ECO:0000256" key="3">
    <source>
        <dbReference type="ARBA" id="ARBA00022519"/>
    </source>
</evidence>
<dbReference type="GO" id="GO:0008360">
    <property type="term" value="P:regulation of cell shape"/>
    <property type="evidence" value="ECO:0007669"/>
    <property type="project" value="UniProtKB-KW"/>
</dbReference>
<proteinExistence type="predicted"/>
<dbReference type="Gene3D" id="1.10.3810.10">
    <property type="entry name" value="Biosynthetic peptidoglycan transglycosylase-like"/>
    <property type="match status" value="1"/>
</dbReference>
<dbReference type="GO" id="GO:0006032">
    <property type="term" value="P:chitin catabolic process"/>
    <property type="evidence" value="ECO:0007669"/>
    <property type="project" value="UniProtKB-KW"/>
</dbReference>
<keyword evidence="10" id="KW-0146">Chitin degradation</keyword>
<dbReference type="EMBL" id="BKCJ011572999">
    <property type="protein sequence ID" value="GFD42394.1"/>
    <property type="molecule type" value="Genomic_DNA"/>
</dbReference>
<comment type="function">
    <text evidence="1">Defense against chitin-containing fungal pathogens.</text>
</comment>
<keyword evidence="7" id="KW-0133">Cell shape</keyword>
<reference evidence="14" key="1">
    <citation type="journal article" date="2019" name="Sci. Rep.">
        <title>Draft genome of Tanacetum cinerariifolium, the natural source of mosquito coil.</title>
        <authorList>
            <person name="Yamashiro T."/>
            <person name="Shiraishi A."/>
            <person name="Satake H."/>
            <person name="Nakayama K."/>
        </authorList>
    </citation>
    <scope>NUCLEOTIDE SEQUENCE</scope>
</reference>
<evidence type="ECO:0000256" key="9">
    <source>
        <dbReference type="ARBA" id="ARBA00022989"/>
    </source>
</evidence>
<evidence type="ECO:0000256" key="1">
    <source>
        <dbReference type="ARBA" id="ARBA00003102"/>
    </source>
</evidence>
<evidence type="ECO:0000256" key="10">
    <source>
        <dbReference type="ARBA" id="ARBA00023024"/>
    </source>
</evidence>
<keyword evidence="4" id="KW-0328">Glycosyltransferase</keyword>
<evidence type="ECO:0000256" key="5">
    <source>
        <dbReference type="ARBA" id="ARBA00022679"/>
    </source>
</evidence>
<feature type="domain" description="Glycosyl transferase family 51" evidence="13">
    <location>
        <begin position="3"/>
        <end position="127"/>
    </location>
</feature>
<evidence type="ECO:0000256" key="7">
    <source>
        <dbReference type="ARBA" id="ARBA00022960"/>
    </source>
</evidence>
<name>A0A699WDG9_TANCI</name>
<dbReference type="AlphaFoldDB" id="A0A699WDG9"/>
<dbReference type="GO" id="GO:0071555">
    <property type="term" value="P:cell wall organization"/>
    <property type="evidence" value="ECO:0007669"/>
    <property type="project" value="UniProtKB-KW"/>
</dbReference>
<keyword evidence="10" id="KW-0624">Polysaccharide degradation</keyword>
<dbReference type="Pfam" id="PF00912">
    <property type="entry name" value="Transgly"/>
    <property type="match status" value="1"/>
</dbReference>
<organism evidence="14">
    <name type="scientific">Tanacetum cinerariifolium</name>
    <name type="common">Dalmatian daisy</name>
    <name type="synonym">Chrysanthemum cinerariifolium</name>
    <dbReference type="NCBI Taxonomy" id="118510"/>
    <lineage>
        <taxon>Eukaryota</taxon>
        <taxon>Viridiplantae</taxon>
        <taxon>Streptophyta</taxon>
        <taxon>Embryophyta</taxon>
        <taxon>Tracheophyta</taxon>
        <taxon>Spermatophyta</taxon>
        <taxon>Magnoliopsida</taxon>
        <taxon>eudicotyledons</taxon>
        <taxon>Gunneridae</taxon>
        <taxon>Pentapetalae</taxon>
        <taxon>asterids</taxon>
        <taxon>campanulids</taxon>
        <taxon>Asterales</taxon>
        <taxon>Asteraceae</taxon>
        <taxon>Asteroideae</taxon>
        <taxon>Anthemideae</taxon>
        <taxon>Anthemidinae</taxon>
        <taxon>Tanacetum</taxon>
    </lineage>
</organism>
<dbReference type="InterPro" id="IPR036950">
    <property type="entry name" value="PBP_transglycosylase"/>
</dbReference>
<dbReference type="GO" id="GO:0016020">
    <property type="term" value="C:membrane"/>
    <property type="evidence" value="ECO:0007669"/>
    <property type="project" value="InterPro"/>
</dbReference>
<evidence type="ECO:0000259" key="13">
    <source>
        <dbReference type="Pfam" id="PF00912"/>
    </source>
</evidence>
<evidence type="ECO:0000256" key="11">
    <source>
        <dbReference type="ARBA" id="ARBA00023136"/>
    </source>
</evidence>
<dbReference type="PANTHER" id="PTHR30400">
    <property type="entry name" value="MONOFUNCTIONAL BIOSYNTHETIC PEPTIDOGLYCAN TRANSGLYCOSYLASE"/>
    <property type="match status" value="1"/>
</dbReference>
<dbReference type="SUPFAM" id="SSF53955">
    <property type="entry name" value="Lysozyme-like"/>
    <property type="match status" value="1"/>
</dbReference>
<sequence length="127" mass="14621">MEKAFVSAAIADIKEKRFARGGSTLSMQLVKNVFLSREKTIGRKAEEMLMVWLIENWLVTRTHTLTKERMFEIYLNIVEWGPTAYKWPSGKRGVYGVREAALFYYAKQPSELNLGECLYLASIIPKP</sequence>
<feature type="non-terminal residue" evidence="14">
    <location>
        <position position="127"/>
    </location>
</feature>
<keyword evidence="6" id="KW-0812">Transmembrane</keyword>
<keyword evidence="10" id="KW-0119">Carbohydrate metabolism</keyword>
<dbReference type="InterPro" id="IPR011812">
    <property type="entry name" value="Pep_trsgly"/>
</dbReference>
<evidence type="ECO:0000256" key="12">
    <source>
        <dbReference type="ARBA" id="ARBA00023316"/>
    </source>
</evidence>
<comment type="caution">
    <text evidence="14">The sequence shown here is derived from an EMBL/GenBank/DDBJ whole genome shotgun (WGS) entry which is preliminary data.</text>
</comment>
<evidence type="ECO:0000256" key="8">
    <source>
        <dbReference type="ARBA" id="ARBA00022984"/>
    </source>
</evidence>
<evidence type="ECO:0000256" key="2">
    <source>
        <dbReference type="ARBA" id="ARBA00022475"/>
    </source>
</evidence>
<evidence type="ECO:0000256" key="4">
    <source>
        <dbReference type="ARBA" id="ARBA00022676"/>
    </source>
</evidence>
<keyword evidence="2" id="KW-1003">Cell membrane</keyword>
<dbReference type="InterPro" id="IPR001264">
    <property type="entry name" value="Glyco_trans_51"/>
</dbReference>
<accession>A0A699WDG9</accession>
<keyword evidence="5" id="KW-0808">Transferase</keyword>
<protein>
    <recommendedName>
        <fullName evidence="13">Glycosyl transferase family 51 domain-containing protein</fullName>
    </recommendedName>
</protein>
<keyword evidence="3" id="KW-0997">Cell inner membrane</keyword>
<gene>
    <name evidence="14" type="ORF">Tci_914363</name>
</gene>